<dbReference type="SUPFAM" id="SSF53613">
    <property type="entry name" value="Ribokinase-like"/>
    <property type="match status" value="1"/>
</dbReference>
<evidence type="ECO:0000256" key="3">
    <source>
        <dbReference type="ARBA" id="ARBA00022777"/>
    </source>
</evidence>
<comment type="caution">
    <text evidence="5">The sequence shown here is derived from an EMBL/GenBank/DDBJ whole genome shotgun (WGS) entry which is preliminary data.</text>
</comment>
<evidence type="ECO:0000256" key="2">
    <source>
        <dbReference type="ARBA" id="ARBA00022679"/>
    </source>
</evidence>
<protein>
    <submittedName>
        <fullName evidence="5">PfkB family carbohydrate kinase</fullName>
    </submittedName>
</protein>
<accession>A0ABW2EI49</accession>
<dbReference type="RefSeq" id="WP_189874427.1">
    <property type="nucleotide sequence ID" value="NZ_BMWA01000014.1"/>
</dbReference>
<name>A0ABW2EI49_9ACTN</name>
<proteinExistence type="inferred from homology"/>
<dbReference type="InterPro" id="IPR011611">
    <property type="entry name" value="PfkB_dom"/>
</dbReference>
<evidence type="ECO:0000313" key="5">
    <source>
        <dbReference type="EMBL" id="MFC7017910.1"/>
    </source>
</evidence>
<dbReference type="PANTHER" id="PTHR43085">
    <property type="entry name" value="HEXOKINASE FAMILY MEMBER"/>
    <property type="match status" value="1"/>
</dbReference>
<sequence>MRVLGFGDNIVDRFVDRGIDYPGGNSVNVAVYARRLGLEAAYLGVFADDPLGRFLREAIADSGVAVDRCVVREGESGVSTLRVDAGDRVFLGWNGGGVTVREPLVLDSALLAYVSSFDLVHSSVYSGSEGELPKLAGLDTLTSFDLSSEEEFRTPDYLDRVCPHADLVLLSCSHLDEAATRDLLAQAVHRGAGLALATRGAEGAIAHDGRTTVAAPARPLDDETSVVDTMGCGDAFLAGFVVSLLRAGWTRAAPPDSRLLECALHAGADAAHDQCFTEAAFGHGRPGDRPAVSSMWTAIDEEK</sequence>
<dbReference type="Proteomes" id="UP001596409">
    <property type="component" value="Unassembled WGS sequence"/>
</dbReference>
<dbReference type="InterPro" id="IPR029056">
    <property type="entry name" value="Ribokinase-like"/>
</dbReference>
<organism evidence="5 6">
    <name type="scientific">Streptomyces viridiviolaceus</name>
    <dbReference type="NCBI Taxonomy" id="68282"/>
    <lineage>
        <taxon>Bacteria</taxon>
        <taxon>Bacillati</taxon>
        <taxon>Actinomycetota</taxon>
        <taxon>Actinomycetes</taxon>
        <taxon>Kitasatosporales</taxon>
        <taxon>Streptomycetaceae</taxon>
        <taxon>Streptomyces</taxon>
    </lineage>
</organism>
<gene>
    <name evidence="5" type="ORF">ACFQMH_40745</name>
</gene>
<dbReference type="InterPro" id="IPR050306">
    <property type="entry name" value="PfkB_Carbo_kinase"/>
</dbReference>
<dbReference type="EMBL" id="JBHSYM010000111">
    <property type="protein sequence ID" value="MFC7017910.1"/>
    <property type="molecule type" value="Genomic_DNA"/>
</dbReference>
<evidence type="ECO:0000259" key="4">
    <source>
        <dbReference type="Pfam" id="PF00294"/>
    </source>
</evidence>
<dbReference type="Gene3D" id="3.40.1190.20">
    <property type="match status" value="1"/>
</dbReference>
<keyword evidence="3 5" id="KW-0418">Kinase</keyword>
<feature type="domain" description="Carbohydrate kinase PfkB" evidence="4">
    <location>
        <begin position="21"/>
        <end position="248"/>
    </location>
</feature>
<keyword evidence="2" id="KW-0808">Transferase</keyword>
<evidence type="ECO:0000313" key="6">
    <source>
        <dbReference type="Proteomes" id="UP001596409"/>
    </source>
</evidence>
<reference evidence="6" key="1">
    <citation type="journal article" date="2019" name="Int. J. Syst. Evol. Microbiol.">
        <title>The Global Catalogue of Microorganisms (GCM) 10K type strain sequencing project: providing services to taxonomists for standard genome sequencing and annotation.</title>
        <authorList>
            <consortium name="The Broad Institute Genomics Platform"/>
            <consortium name="The Broad Institute Genome Sequencing Center for Infectious Disease"/>
            <person name="Wu L."/>
            <person name="Ma J."/>
        </authorList>
    </citation>
    <scope>NUCLEOTIDE SEQUENCE [LARGE SCALE GENOMIC DNA]</scope>
    <source>
        <strain evidence="6">JCM 4855</strain>
    </source>
</reference>
<dbReference type="PANTHER" id="PTHR43085:SF41">
    <property type="entry name" value="FRUCTOSELYSINE 6-KINASE"/>
    <property type="match status" value="1"/>
</dbReference>
<evidence type="ECO:0000256" key="1">
    <source>
        <dbReference type="ARBA" id="ARBA00010688"/>
    </source>
</evidence>
<dbReference type="Pfam" id="PF00294">
    <property type="entry name" value="PfkB"/>
    <property type="match status" value="1"/>
</dbReference>
<dbReference type="GO" id="GO:0016301">
    <property type="term" value="F:kinase activity"/>
    <property type="evidence" value="ECO:0007669"/>
    <property type="project" value="UniProtKB-KW"/>
</dbReference>
<comment type="similarity">
    <text evidence="1">Belongs to the carbohydrate kinase PfkB family.</text>
</comment>
<keyword evidence="6" id="KW-1185">Reference proteome</keyword>